<evidence type="ECO:0000256" key="11">
    <source>
        <dbReference type="SAM" id="MobiDB-lite"/>
    </source>
</evidence>
<dbReference type="EMBL" id="JADCNL010000005">
    <property type="protein sequence ID" value="KAG0481635.1"/>
    <property type="molecule type" value="Genomic_DNA"/>
</dbReference>
<dbReference type="GO" id="GO:0015203">
    <property type="term" value="F:polyamine transmembrane transporter activity"/>
    <property type="evidence" value="ECO:0007669"/>
    <property type="project" value="UniProtKB-ARBA"/>
</dbReference>
<sequence length="539" mass="61248">MPKNVPTSTHRNNFPVETRVFLVVPRKRKNRRANSQQYNDGPNGGGGRRASAGDPQAQAICTSARCANLFRRLRWSFWRRGLRWRWWRSTPLPPRLPIVSHPLVPSRSLNHRRARDALSFEWRVRCLDLLSIWPFWGFQEGIWKFISGAMDNALYPVLFLDYLKQSMPFFALGSPGRPFALLALTAGLTFLNYRGLHIVGFSAVILTVFSLSPFIVLSVLALPRIRPRRWLVADIKRTEWRSYFNSMFWNLNYWDKASALAGEVEDPSRSFPRAIFGGVGLVVASYLVPLLAGTGATDVSRVREWSDGYFAQVGLEIGGEWLRFWIQAAAAMSNMGLFEAEMSSDSFQLLGMSEMGMIPEIFSMRSKYGTPTMGILCSATGVLFLSWLNFQEILEFLNFLYALGMLLEFAAFIVLRIKKPELERPYKVPVNTFWAIIICIPPSFLLILVMCLASMRTLVVSVSVLLLGVILYPTFQYTKERKWLRFISPPEDLDGCHGDLHTSPPRVPDEASVSLLLEPASIKEPQDREAISEAIYKLE</sequence>
<feature type="transmembrane region" description="Helical" evidence="12">
    <location>
        <begin position="197"/>
        <end position="222"/>
    </location>
</feature>
<keyword evidence="6 12" id="KW-1133">Transmembrane helix</keyword>
<evidence type="ECO:0000256" key="7">
    <source>
        <dbReference type="ARBA" id="ARBA00023136"/>
    </source>
</evidence>
<dbReference type="InterPro" id="IPR002293">
    <property type="entry name" value="AA/rel_permease1"/>
</dbReference>
<comment type="similarity">
    <text evidence="8">Belongs to the amino acid-polyamine-organocation (APC) superfamily. Polyamine:cation symporter (PHS) (TC 2.A.3.12) family.</text>
</comment>
<keyword evidence="4 12" id="KW-0812">Transmembrane</keyword>
<evidence type="ECO:0000313" key="13">
    <source>
        <dbReference type="EMBL" id="KAG0481635.1"/>
    </source>
</evidence>
<evidence type="ECO:0000313" key="14">
    <source>
        <dbReference type="Proteomes" id="UP000636800"/>
    </source>
</evidence>
<dbReference type="PANTHER" id="PTHR45826:SF17">
    <property type="entry name" value="OS12G0580400 PROTEIN"/>
    <property type="match status" value="1"/>
</dbReference>
<keyword evidence="3" id="KW-1003">Cell membrane</keyword>
<name>A0A835R516_VANPL</name>
<evidence type="ECO:0000256" key="10">
    <source>
        <dbReference type="ARBA" id="ARBA00080801"/>
    </source>
</evidence>
<evidence type="ECO:0000256" key="9">
    <source>
        <dbReference type="ARBA" id="ARBA00074311"/>
    </source>
</evidence>
<dbReference type="Pfam" id="PF13520">
    <property type="entry name" value="AA_permease_2"/>
    <property type="match status" value="1"/>
</dbReference>
<feature type="transmembrane region" description="Helical" evidence="12">
    <location>
        <begin position="428"/>
        <end position="449"/>
    </location>
</feature>
<protein>
    <recommendedName>
        <fullName evidence="9">Polyamine transporter PUT1</fullName>
    </recommendedName>
    <alternativeName>
        <fullName evidence="10">Polyamine uptake transporter 1</fullName>
    </alternativeName>
</protein>
<comment type="subcellular location">
    <subcellularLocation>
        <location evidence="1">Cell membrane</location>
        <topology evidence="1">Multi-pass membrane protein</topology>
    </subcellularLocation>
</comment>
<proteinExistence type="inferred from homology"/>
<evidence type="ECO:0000256" key="8">
    <source>
        <dbReference type="ARBA" id="ARBA00024041"/>
    </source>
</evidence>
<evidence type="ECO:0000256" key="6">
    <source>
        <dbReference type="ARBA" id="ARBA00022989"/>
    </source>
</evidence>
<comment type="caution">
    <text evidence="13">The sequence shown here is derived from an EMBL/GenBank/DDBJ whole genome shotgun (WGS) entry which is preliminary data.</text>
</comment>
<evidence type="ECO:0000256" key="5">
    <source>
        <dbReference type="ARBA" id="ARBA00022847"/>
    </source>
</evidence>
<dbReference type="GO" id="GO:0005886">
    <property type="term" value="C:plasma membrane"/>
    <property type="evidence" value="ECO:0007669"/>
    <property type="project" value="UniProtKB-SubCell"/>
</dbReference>
<dbReference type="GO" id="GO:0015293">
    <property type="term" value="F:symporter activity"/>
    <property type="evidence" value="ECO:0007669"/>
    <property type="project" value="UniProtKB-KW"/>
</dbReference>
<dbReference type="Proteomes" id="UP000636800">
    <property type="component" value="Chromosome 5"/>
</dbReference>
<evidence type="ECO:0000256" key="2">
    <source>
        <dbReference type="ARBA" id="ARBA00022448"/>
    </source>
</evidence>
<organism evidence="13 14">
    <name type="scientific">Vanilla planifolia</name>
    <name type="common">Vanilla</name>
    <dbReference type="NCBI Taxonomy" id="51239"/>
    <lineage>
        <taxon>Eukaryota</taxon>
        <taxon>Viridiplantae</taxon>
        <taxon>Streptophyta</taxon>
        <taxon>Embryophyta</taxon>
        <taxon>Tracheophyta</taxon>
        <taxon>Spermatophyta</taxon>
        <taxon>Magnoliopsida</taxon>
        <taxon>Liliopsida</taxon>
        <taxon>Asparagales</taxon>
        <taxon>Orchidaceae</taxon>
        <taxon>Vanilloideae</taxon>
        <taxon>Vanilleae</taxon>
        <taxon>Vanilla</taxon>
    </lineage>
</organism>
<keyword evidence="2" id="KW-0813">Transport</keyword>
<dbReference type="FunFam" id="1.20.1740.10:FF:000041">
    <property type="entry name" value="Amino acid permease, putative"/>
    <property type="match status" value="1"/>
</dbReference>
<keyword evidence="14" id="KW-1185">Reference proteome</keyword>
<evidence type="ECO:0000256" key="1">
    <source>
        <dbReference type="ARBA" id="ARBA00004651"/>
    </source>
</evidence>
<dbReference type="OrthoDB" id="3176171at2759"/>
<gene>
    <name evidence="13" type="ORF">HPP92_012493</name>
</gene>
<dbReference type="PANTHER" id="PTHR45826">
    <property type="entry name" value="POLYAMINE TRANSPORTER PUT1"/>
    <property type="match status" value="1"/>
</dbReference>
<feature type="region of interest" description="Disordered" evidence="11">
    <location>
        <begin position="25"/>
        <end position="55"/>
    </location>
</feature>
<reference evidence="13 14" key="1">
    <citation type="journal article" date="2020" name="Nat. Food">
        <title>A phased Vanilla planifolia genome enables genetic improvement of flavour and production.</title>
        <authorList>
            <person name="Hasing T."/>
            <person name="Tang H."/>
            <person name="Brym M."/>
            <person name="Khazi F."/>
            <person name="Huang T."/>
            <person name="Chambers A.H."/>
        </authorList>
    </citation>
    <scope>NUCLEOTIDE SEQUENCE [LARGE SCALE GENOMIC DNA]</scope>
    <source>
        <tissue evidence="13">Leaf</tissue>
    </source>
</reference>
<feature type="transmembrane region" description="Helical" evidence="12">
    <location>
        <begin position="455"/>
        <end position="475"/>
    </location>
</feature>
<evidence type="ECO:0000256" key="3">
    <source>
        <dbReference type="ARBA" id="ARBA00022475"/>
    </source>
</evidence>
<dbReference type="AlphaFoldDB" id="A0A835R516"/>
<feature type="transmembrane region" description="Helical" evidence="12">
    <location>
        <begin position="372"/>
        <end position="390"/>
    </location>
</feature>
<accession>A0A835R516</accession>
<keyword evidence="7 12" id="KW-0472">Membrane</keyword>
<feature type="transmembrane region" description="Helical" evidence="12">
    <location>
        <begin position="396"/>
        <end position="416"/>
    </location>
</feature>
<keyword evidence="5" id="KW-0769">Symport</keyword>
<evidence type="ECO:0000256" key="12">
    <source>
        <dbReference type="SAM" id="Phobius"/>
    </source>
</evidence>
<dbReference type="InterPro" id="IPR044566">
    <property type="entry name" value="RMV1-like"/>
</dbReference>
<evidence type="ECO:0000256" key="4">
    <source>
        <dbReference type="ARBA" id="ARBA00022692"/>
    </source>
</evidence>
<dbReference type="Gene3D" id="1.20.1740.10">
    <property type="entry name" value="Amino acid/polyamine transporter I"/>
    <property type="match status" value="1"/>
</dbReference>